<evidence type="ECO:0000256" key="8">
    <source>
        <dbReference type="ARBA" id="ARBA00023136"/>
    </source>
</evidence>
<comment type="similarity">
    <text evidence="2">Belongs to the TMEM186 family.</text>
</comment>
<evidence type="ECO:0000313" key="11">
    <source>
        <dbReference type="Proteomes" id="UP001303046"/>
    </source>
</evidence>
<evidence type="ECO:0000256" key="7">
    <source>
        <dbReference type="ARBA" id="ARBA00023128"/>
    </source>
</evidence>
<accession>A0ABR1DYQ5</accession>
<gene>
    <name evidence="10" type="primary">Necator_chrV.g18918</name>
    <name evidence="10" type="ORF">RB195_014127</name>
</gene>
<evidence type="ECO:0000313" key="10">
    <source>
        <dbReference type="EMBL" id="KAK6755567.1"/>
    </source>
</evidence>
<keyword evidence="11" id="KW-1185">Reference proteome</keyword>
<proteinExistence type="inferred from homology"/>
<keyword evidence="6 9" id="KW-1133">Transmembrane helix</keyword>
<name>A0ABR1DYQ5_NECAM</name>
<keyword evidence="8 9" id="KW-0472">Membrane</keyword>
<organism evidence="10 11">
    <name type="scientific">Necator americanus</name>
    <name type="common">Human hookworm</name>
    <dbReference type="NCBI Taxonomy" id="51031"/>
    <lineage>
        <taxon>Eukaryota</taxon>
        <taxon>Metazoa</taxon>
        <taxon>Ecdysozoa</taxon>
        <taxon>Nematoda</taxon>
        <taxon>Chromadorea</taxon>
        <taxon>Rhabditida</taxon>
        <taxon>Rhabditina</taxon>
        <taxon>Rhabditomorpha</taxon>
        <taxon>Strongyloidea</taxon>
        <taxon>Ancylostomatidae</taxon>
        <taxon>Bunostominae</taxon>
        <taxon>Necator</taxon>
    </lineage>
</organism>
<keyword evidence="4 9" id="KW-0812">Transmembrane</keyword>
<keyword evidence="7" id="KW-0496">Mitochondrion</keyword>
<evidence type="ECO:0000256" key="1">
    <source>
        <dbReference type="ARBA" id="ARBA00004448"/>
    </source>
</evidence>
<keyword evidence="5" id="KW-0999">Mitochondrion inner membrane</keyword>
<comment type="caution">
    <text evidence="10">The sequence shown here is derived from an EMBL/GenBank/DDBJ whole genome shotgun (WGS) entry which is preliminary data.</text>
</comment>
<evidence type="ECO:0000256" key="3">
    <source>
        <dbReference type="ARBA" id="ARBA00014604"/>
    </source>
</evidence>
<comment type="subcellular location">
    <subcellularLocation>
        <location evidence="1">Mitochondrion inner membrane</location>
        <topology evidence="1">Multi-pass membrane protein</topology>
    </subcellularLocation>
</comment>
<dbReference type="InterPro" id="IPR026571">
    <property type="entry name" value="Tmem186"/>
</dbReference>
<reference evidence="10 11" key="1">
    <citation type="submission" date="2023-08" db="EMBL/GenBank/DDBJ databases">
        <title>A Necator americanus chromosomal reference genome.</title>
        <authorList>
            <person name="Ilik V."/>
            <person name="Petrzelkova K.J."/>
            <person name="Pardy F."/>
            <person name="Fuh T."/>
            <person name="Niatou-Singa F.S."/>
            <person name="Gouil Q."/>
            <person name="Baker L."/>
            <person name="Ritchie M.E."/>
            <person name="Jex A.R."/>
            <person name="Gazzola D."/>
            <person name="Li H."/>
            <person name="Toshio Fujiwara R."/>
            <person name="Zhan B."/>
            <person name="Aroian R.V."/>
            <person name="Pafco B."/>
            <person name="Schwarz E.M."/>
        </authorList>
    </citation>
    <scope>NUCLEOTIDE SEQUENCE [LARGE SCALE GENOMIC DNA]</scope>
    <source>
        <strain evidence="10 11">Aroian</strain>
        <tissue evidence="10">Whole animal</tissue>
    </source>
</reference>
<evidence type="ECO:0000256" key="2">
    <source>
        <dbReference type="ARBA" id="ARBA00007020"/>
    </source>
</evidence>
<evidence type="ECO:0000256" key="9">
    <source>
        <dbReference type="SAM" id="Phobius"/>
    </source>
</evidence>
<feature type="transmembrane region" description="Helical" evidence="9">
    <location>
        <begin position="136"/>
        <end position="156"/>
    </location>
</feature>
<protein>
    <recommendedName>
        <fullName evidence="3">Transmembrane protein 186</fullName>
    </recommendedName>
</protein>
<dbReference type="PANTHER" id="PTHR13603:SF1">
    <property type="entry name" value="TRANSMEMBRANE PROTEIN 186"/>
    <property type="match status" value="1"/>
</dbReference>
<sequence>MGLLPVGLVLGKMLVDNVARRSGPTQIMRSSASLGIAHSVRSRKHTSSGLRGNPFERKQMLQRIGGTSIRRTHTQIERDNKLLQESLMNESWIAVYRYPGIRIAVLLARAKLLQTVASVLFLPYSSYQYAVGHVDITWFYSTAALAVFAPIALLVFSRYLNRLIGVIAMNESNDFVRVGYLTFWGSRRNKFLEVTDVLPLTEVSGSKNDSLIKFSWFGGNNFLYLPTKNVELLDVKRAELLFGDLSVFKVSKEILSIHIVNSSITIYIKFTTFSSELDKVLRMKCYREQFGTYQSENVKHSYYPTKQTFHSSTFILFRAFSFYQTLGCKGFFFFFCCDTCEHCREPYHLLQRAQHRNTGRLSLCSVVFGLR</sequence>
<evidence type="ECO:0000256" key="5">
    <source>
        <dbReference type="ARBA" id="ARBA00022792"/>
    </source>
</evidence>
<dbReference type="EMBL" id="JAVFWL010000005">
    <property type="protein sequence ID" value="KAK6755567.1"/>
    <property type="molecule type" value="Genomic_DNA"/>
</dbReference>
<evidence type="ECO:0000256" key="6">
    <source>
        <dbReference type="ARBA" id="ARBA00022989"/>
    </source>
</evidence>
<dbReference type="Proteomes" id="UP001303046">
    <property type="component" value="Unassembled WGS sequence"/>
</dbReference>
<dbReference type="PANTHER" id="PTHR13603">
    <property type="entry name" value="TRANSMEMBRANE PROTEIN 186"/>
    <property type="match status" value="1"/>
</dbReference>
<evidence type="ECO:0000256" key="4">
    <source>
        <dbReference type="ARBA" id="ARBA00022692"/>
    </source>
</evidence>